<reference evidence="1 2" key="1">
    <citation type="submission" date="2020-04" db="EMBL/GenBank/DDBJ databases">
        <title>Draft Whole-Genome sequence of Marichromatium bheemlicum DSM 18632, type strain.</title>
        <authorList>
            <person name="Kyndt J.A."/>
            <person name="Meyer T.E."/>
        </authorList>
    </citation>
    <scope>NUCLEOTIDE SEQUENCE [LARGE SCALE GENOMIC DNA]</scope>
    <source>
        <strain evidence="1 2">DSM 18632</strain>
    </source>
</reference>
<sequence>MTSLVDLLLATIGIFVIVFALQEVVVPSERVAAPFDGAVLCDAGGRYRGHLPDGRVQPLDRADLATAVRLWAPAGGRFLIGITPGCAQTELTRGRSAAALAFAIRAELGLQTDPSGEPIHRFEIAPLVDEAHFAALLDELGIDPDPDAEAAQR</sequence>
<evidence type="ECO:0000313" key="2">
    <source>
        <dbReference type="Proteomes" id="UP000740754"/>
    </source>
</evidence>
<organism evidence="1 2">
    <name type="scientific">Marichromatium bheemlicum</name>
    <dbReference type="NCBI Taxonomy" id="365339"/>
    <lineage>
        <taxon>Bacteria</taxon>
        <taxon>Pseudomonadati</taxon>
        <taxon>Pseudomonadota</taxon>
        <taxon>Gammaproteobacteria</taxon>
        <taxon>Chromatiales</taxon>
        <taxon>Chromatiaceae</taxon>
        <taxon>Marichromatium</taxon>
    </lineage>
</organism>
<keyword evidence="2" id="KW-1185">Reference proteome</keyword>
<evidence type="ECO:0000313" key="1">
    <source>
        <dbReference type="EMBL" id="NKN31687.1"/>
    </source>
</evidence>
<accession>A0ABX1I2M7</accession>
<comment type="caution">
    <text evidence="1">The sequence shown here is derived from an EMBL/GenBank/DDBJ whole genome shotgun (WGS) entry which is preliminary data.</text>
</comment>
<evidence type="ECO:0008006" key="3">
    <source>
        <dbReference type="Google" id="ProtNLM"/>
    </source>
</evidence>
<name>A0ABX1I2M7_9GAMM</name>
<proteinExistence type="predicted"/>
<dbReference type="Proteomes" id="UP000740754">
    <property type="component" value="Unassembled WGS sequence"/>
</dbReference>
<dbReference type="EMBL" id="JAAXKX010000001">
    <property type="protein sequence ID" value="NKN31687.1"/>
    <property type="molecule type" value="Genomic_DNA"/>
</dbReference>
<gene>
    <name evidence="1" type="ORF">HF203_00405</name>
</gene>
<dbReference type="RefSeq" id="WP_168665471.1">
    <property type="nucleotide sequence ID" value="NZ_JAAXKX010000001.1"/>
</dbReference>
<protein>
    <recommendedName>
        <fullName evidence="3">Biopolymer transport protein ExbD/TolR</fullName>
    </recommendedName>
</protein>